<organism evidence="3 4">
    <name type="scientific">Eoetvoesiella caeni</name>
    <dbReference type="NCBI Taxonomy" id="645616"/>
    <lineage>
        <taxon>Bacteria</taxon>
        <taxon>Pseudomonadati</taxon>
        <taxon>Pseudomonadota</taxon>
        <taxon>Betaproteobacteria</taxon>
        <taxon>Burkholderiales</taxon>
        <taxon>Alcaligenaceae</taxon>
        <taxon>Eoetvoesiella</taxon>
    </lineage>
</organism>
<evidence type="ECO:0000313" key="4">
    <source>
        <dbReference type="Proteomes" id="UP000253628"/>
    </source>
</evidence>
<keyword evidence="4" id="KW-1185">Reference proteome</keyword>
<evidence type="ECO:0000256" key="1">
    <source>
        <dbReference type="HAMAP-Rule" id="MF_02210"/>
    </source>
</evidence>
<comment type="similarity">
    <text evidence="1">Belongs to the acetyltransferase family. RimI subfamily.</text>
</comment>
<feature type="binding site" evidence="1">
    <location>
        <begin position="381"/>
        <end position="383"/>
    </location>
    <ligand>
        <name>acetyl-CoA</name>
        <dbReference type="ChEBI" id="CHEBI:57288"/>
    </ligand>
</feature>
<feature type="binding site" evidence="1">
    <location>
        <position position="420"/>
    </location>
    <ligand>
        <name>acetyl-CoA</name>
        <dbReference type="ChEBI" id="CHEBI:57288"/>
    </ligand>
</feature>
<dbReference type="PANTHER" id="PTHR11735:SF11">
    <property type="entry name" value="TRNA THREONYLCARBAMOYLADENOSINE BIOSYNTHESIS PROTEIN TSAB"/>
    <property type="match status" value="1"/>
</dbReference>
<dbReference type="CDD" id="cd04301">
    <property type="entry name" value="NAT_SF"/>
    <property type="match status" value="1"/>
</dbReference>
<dbReference type="Gene3D" id="3.30.420.40">
    <property type="match status" value="2"/>
</dbReference>
<comment type="subcellular location">
    <subcellularLocation>
        <location evidence="1">Cytoplasm</location>
    </subcellularLocation>
</comment>
<dbReference type="GO" id="GO:0008999">
    <property type="term" value="F:protein-N-terminal-alanine acetyltransferase activity"/>
    <property type="evidence" value="ECO:0007669"/>
    <property type="project" value="UniProtKB-UniRule"/>
</dbReference>
<comment type="function">
    <text evidence="1">Acetylates the N-terminal alanine of ribosomal protein bS18.</text>
</comment>
<dbReference type="Gene3D" id="3.40.630.30">
    <property type="match status" value="1"/>
</dbReference>
<dbReference type="EC" id="2.3.1.266" evidence="1"/>
<comment type="caution">
    <text evidence="3">The sequence shown here is derived from an EMBL/GenBank/DDBJ whole genome shotgun (WGS) entry which is preliminary data.</text>
</comment>
<evidence type="ECO:0000259" key="2">
    <source>
        <dbReference type="PROSITE" id="PS51186"/>
    </source>
</evidence>
<dbReference type="InterPro" id="IPR043129">
    <property type="entry name" value="ATPase_NBD"/>
</dbReference>
<reference evidence="3 4" key="1">
    <citation type="submission" date="2018-06" db="EMBL/GenBank/DDBJ databases">
        <title>Genomic Encyclopedia of Type Strains, Phase IV (KMG-IV): sequencing the most valuable type-strain genomes for metagenomic binning, comparative biology and taxonomic classification.</title>
        <authorList>
            <person name="Goeker M."/>
        </authorList>
    </citation>
    <scope>NUCLEOTIDE SEQUENCE [LARGE SCALE GENOMIC DNA]</scope>
    <source>
        <strain evidence="3 4">DSM 25520</strain>
    </source>
</reference>
<proteinExistence type="inferred from homology"/>
<dbReference type="SUPFAM" id="SSF55729">
    <property type="entry name" value="Acyl-CoA N-acyltransferases (Nat)"/>
    <property type="match status" value="1"/>
</dbReference>
<dbReference type="InterPro" id="IPR000905">
    <property type="entry name" value="Gcp-like_dom"/>
</dbReference>
<dbReference type="InterPro" id="IPR000182">
    <property type="entry name" value="GNAT_dom"/>
</dbReference>
<accession>A0A366HKP4</accession>
<dbReference type="GO" id="GO:0002949">
    <property type="term" value="P:tRNA threonylcarbamoyladenosine modification"/>
    <property type="evidence" value="ECO:0007669"/>
    <property type="project" value="InterPro"/>
</dbReference>
<dbReference type="EMBL" id="QNRQ01000001">
    <property type="protein sequence ID" value="RBP43503.1"/>
    <property type="molecule type" value="Genomic_DNA"/>
</dbReference>
<dbReference type="InterPro" id="IPR022496">
    <property type="entry name" value="T6A_TsaB"/>
</dbReference>
<dbReference type="AlphaFoldDB" id="A0A366HKP4"/>
<feature type="active site" description="Proton acceptor" evidence="1">
    <location>
        <position position="415"/>
    </location>
</feature>
<keyword evidence="1" id="KW-0808">Transferase</keyword>
<evidence type="ECO:0000313" key="3">
    <source>
        <dbReference type="EMBL" id="RBP43503.1"/>
    </source>
</evidence>
<feature type="active site" description="Proton donor" evidence="1">
    <location>
        <position position="427"/>
    </location>
</feature>
<dbReference type="InterPro" id="IPR043690">
    <property type="entry name" value="RimI"/>
</dbReference>
<dbReference type="InterPro" id="IPR006464">
    <property type="entry name" value="AcTrfase_RimI/Ard1"/>
</dbReference>
<dbReference type="HAMAP" id="MF_02210">
    <property type="entry name" value="RimI"/>
    <property type="match status" value="1"/>
</dbReference>
<dbReference type="Pfam" id="PF00583">
    <property type="entry name" value="Acetyltransf_1"/>
    <property type="match status" value="1"/>
</dbReference>
<dbReference type="PROSITE" id="PS51186">
    <property type="entry name" value="GNAT"/>
    <property type="match status" value="1"/>
</dbReference>
<dbReference type="GO" id="GO:0005829">
    <property type="term" value="C:cytosol"/>
    <property type="evidence" value="ECO:0007669"/>
    <property type="project" value="TreeGrafter"/>
</dbReference>
<keyword evidence="1" id="KW-0012">Acyltransferase</keyword>
<dbReference type="NCBIfam" id="TIGR01575">
    <property type="entry name" value="rimI"/>
    <property type="match status" value="1"/>
</dbReference>
<dbReference type="SUPFAM" id="SSF53067">
    <property type="entry name" value="Actin-like ATPase domain"/>
    <property type="match status" value="2"/>
</dbReference>
<name>A0A366HKP4_9BURK</name>
<dbReference type="NCBIfam" id="TIGR03725">
    <property type="entry name" value="T6A_YeaZ"/>
    <property type="match status" value="1"/>
</dbReference>
<dbReference type="Proteomes" id="UP000253628">
    <property type="component" value="Unassembled WGS sequence"/>
</dbReference>
<protein>
    <recommendedName>
        <fullName evidence="1">[Ribosomal protein bS18]-alanine N-acetyltransferase</fullName>
        <ecNumber evidence="1">2.3.1.266</ecNumber>
    </recommendedName>
</protein>
<feature type="domain" description="N-acetyltransferase" evidence="2">
    <location>
        <begin position="314"/>
        <end position="460"/>
    </location>
</feature>
<keyword evidence="1" id="KW-0963">Cytoplasm</keyword>
<dbReference type="CDD" id="cd24032">
    <property type="entry name" value="ASKHA_NBD_TsaB"/>
    <property type="match status" value="1"/>
</dbReference>
<dbReference type="InterPro" id="IPR016181">
    <property type="entry name" value="Acyl_CoA_acyltransferase"/>
</dbReference>
<dbReference type="Pfam" id="PF00814">
    <property type="entry name" value="TsaD"/>
    <property type="match status" value="1"/>
</dbReference>
<dbReference type="PANTHER" id="PTHR11735">
    <property type="entry name" value="TRNA N6-ADENOSINE THREONYLCARBAMOYLTRANSFERASE"/>
    <property type="match status" value="1"/>
</dbReference>
<sequence>MFLPPAAANGAWKTAVRVRLCLAVCVLLPGFLAQESFSYSLFKMSPMDLHILALETSSSLCGVALLSAGEGRLHVRTLGHDATAEHAERLLPMVDQLLKEAGVERRQLSAIAFGQGPGGFTGLRVACGVAQGMAFALGLPVIPVPSLLAVAEQEPGGNAVCVVLQDARMNELYAAAYRQPTVDGVPTWQAVQEPVLLNVHDAHLWLEQLGWQLQAELGPAQVNIKLLGDALGVYPILSTLAVPAHGAAPARISWGQAQRATAEAVARIAQQAWQRGETVAPDQAAPLYVRDKVAYTVAERDQGLGGNPKAQAPVAIVRMRMEDLPVVANIEARVQAFPWTLGNFRDALEAGYGAWVARQGEQILGFSLVMFAPDIAHLLLIAVTPEAQRTGVGYMLLRHCEHETAKRDLPALMLEVRPTNEQAVSFYRNRGFMHTGTRKGYYPKGGNEREDGWVMEKTLKTAKAPA</sequence>
<gene>
    <name evidence="1" type="primary">rimI</name>
    <name evidence="3" type="ORF">DFR37_101635</name>
</gene>
<comment type="catalytic activity">
    <reaction evidence="1">
        <text>N-terminal L-alanyl-[ribosomal protein bS18] + acetyl-CoA = N-terminal N(alpha)-acetyl-L-alanyl-[ribosomal protein bS18] + CoA + H(+)</text>
        <dbReference type="Rhea" id="RHEA:43756"/>
        <dbReference type="Rhea" id="RHEA-COMP:10676"/>
        <dbReference type="Rhea" id="RHEA-COMP:10677"/>
        <dbReference type="ChEBI" id="CHEBI:15378"/>
        <dbReference type="ChEBI" id="CHEBI:57287"/>
        <dbReference type="ChEBI" id="CHEBI:57288"/>
        <dbReference type="ChEBI" id="CHEBI:64718"/>
        <dbReference type="ChEBI" id="CHEBI:83683"/>
        <dbReference type="EC" id="2.3.1.266"/>
    </reaction>
</comment>
<comment type="caution">
    <text evidence="1">Lacks conserved residue(s) required for the propagation of feature annotation.</text>
</comment>